<gene>
    <name evidence="2" type="ORF">scyTo_0016562</name>
</gene>
<dbReference type="OrthoDB" id="26525at2759"/>
<dbReference type="SUPFAM" id="SSF47473">
    <property type="entry name" value="EF-hand"/>
    <property type="match status" value="1"/>
</dbReference>
<name>A0A401PTM7_SCYTO</name>
<dbReference type="Gene3D" id="1.10.238.10">
    <property type="entry name" value="EF-hand"/>
    <property type="match status" value="1"/>
</dbReference>
<comment type="caution">
    <text evidence="2">The sequence shown here is derived from an EMBL/GenBank/DDBJ whole genome shotgun (WGS) entry which is preliminary data.</text>
</comment>
<feature type="domain" description="EF-hand" evidence="1">
    <location>
        <begin position="18"/>
        <end position="53"/>
    </location>
</feature>
<dbReference type="GO" id="GO:0005509">
    <property type="term" value="F:calcium ion binding"/>
    <property type="evidence" value="ECO:0007669"/>
    <property type="project" value="InterPro"/>
</dbReference>
<organism evidence="2 3">
    <name type="scientific">Scyliorhinus torazame</name>
    <name type="common">Cloudy catshark</name>
    <name type="synonym">Catulus torazame</name>
    <dbReference type="NCBI Taxonomy" id="75743"/>
    <lineage>
        <taxon>Eukaryota</taxon>
        <taxon>Metazoa</taxon>
        <taxon>Chordata</taxon>
        <taxon>Craniata</taxon>
        <taxon>Vertebrata</taxon>
        <taxon>Chondrichthyes</taxon>
        <taxon>Elasmobranchii</taxon>
        <taxon>Galeomorphii</taxon>
        <taxon>Galeoidea</taxon>
        <taxon>Carcharhiniformes</taxon>
        <taxon>Scyliorhinidae</taxon>
        <taxon>Scyliorhinus</taxon>
    </lineage>
</organism>
<keyword evidence="3" id="KW-1185">Reference proteome</keyword>
<dbReference type="InterPro" id="IPR011992">
    <property type="entry name" value="EF-hand-dom_pair"/>
</dbReference>
<dbReference type="Pfam" id="PF13499">
    <property type="entry name" value="EF-hand_7"/>
    <property type="match status" value="1"/>
</dbReference>
<dbReference type="Proteomes" id="UP000288216">
    <property type="component" value="Unassembled WGS sequence"/>
</dbReference>
<proteinExistence type="predicted"/>
<dbReference type="PROSITE" id="PS50222">
    <property type="entry name" value="EF_HAND_2"/>
    <property type="match status" value="2"/>
</dbReference>
<evidence type="ECO:0000259" key="1">
    <source>
        <dbReference type="PROSITE" id="PS50222"/>
    </source>
</evidence>
<dbReference type="OMA" id="DCPGVPL"/>
<evidence type="ECO:0000313" key="3">
    <source>
        <dbReference type="Proteomes" id="UP000288216"/>
    </source>
</evidence>
<dbReference type="EMBL" id="BFAA01010083">
    <property type="protein sequence ID" value="GCB76467.1"/>
    <property type="molecule type" value="Genomic_DNA"/>
</dbReference>
<sequence>MYQAHSCIVGEERIVTDSDKSHFVTVFHECDLGQKGYLSREDLKVAVVAIFGYKPSKMETDVVMAAAQENDLPGLSLEQFTVLMSRKMAAQDRYDEIRHIFSAFDARCRGFLTLEDFKRAFADVTPHLPEQTMLEAFR</sequence>
<accession>A0A401PTM7</accession>
<dbReference type="STRING" id="75743.A0A401PTM7"/>
<evidence type="ECO:0000313" key="2">
    <source>
        <dbReference type="EMBL" id="GCB76467.1"/>
    </source>
</evidence>
<reference evidence="2 3" key="1">
    <citation type="journal article" date="2018" name="Nat. Ecol. Evol.">
        <title>Shark genomes provide insights into elasmobranch evolution and the origin of vertebrates.</title>
        <authorList>
            <person name="Hara Y"/>
            <person name="Yamaguchi K"/>
            <person name="Onimaru K"/>
            <person name="Kadota M"/>
            <person name="Koyanagi M"/>
            <person name="Keeley SD"/>
            <person name="Tatsumi K"/>
            <person name="Tanaka K"/>
            <person name="Motone F"/>
            <person name="Kageyama Y"/>
            <person name="Nozu R"/>
            <person name="Adachi N"/>
            <person name="Nishimura O"/>
            <person name="Nakagawa R"/>
            <person name="Tanegashima C"/>
            <person name="Kiyatake I"/>
            <person name="Matsumoto R"/>
            <person name="Murakumo K"/>
            <person name="Nishida K"/>
            <person name="Terakita A"/>
            <person name="Kuratani S"/>
            <person name="Sato K"/>
            <person name="Hyodo S Kuraku.S."/>
        </authorList>
    </citation>
    <scope>NUCLEOTIDE SEQUENCE [LARGE SCALE GENOMIC DNA]</scope>
</reference>
<protein>
    <recommendedName>
        <fullName evidence="1">EF-hand domain-containing protein</fullName>
    </recommendedName>
</protein>
<dbReference type="AlphaFoldDB" id="A0A401PTM7"/>
<dbReference type="InterPro" id="IPR002048">
    <property type="entry name" value="EF_hand_dom"/>
</dbReference>
<feature type="domain" description="EF-hand" evidence="1">
    <location>
        <begin position="92"/>
        <end position="127"/>
    </location>
</feature>